<dbReference type="InterPro" id="IPR036388">
    <property type="entry name" value="WH-like_DNA-bd_sf"/>
</dbReference>
<dbReference type="PROSITE" id="PS51077">
    <property type="entry name" value="HTH_ICLR"/>
    <property type="match status" value="1"/>
</dbReference>
<dbReference type="InterPro" id="IPR050707">
    <property type="entry name" value="HTH_MetabolicPath_Reg"/>
</dbReference>
<dbReference type="PANTHER" id="PTHR30136">
    <property type="entry name" value="HELIX-TURN-HELIX TRANSCRIPTIONAL REGULATOR, ICLR FAMILY"/>
    <property type="match status" value="1"/>
</dbReference>
<evidence type="ECO:0000256" key="3">
    <source>
        <dbReference type="ARBA" id="ARBA00023163"/>
    </source>
</evidence>
<dbReference type="SUPFAM" id="SSF46785">
    <property type="entry name" value="Winged helix' DNA-binding domain"/>
    <property type="match status" value="1"/>
</dbReference>
<dbReference type="EMBL" id="CP035503">
    <property type="protein sequence ID" value="QDL37235.1"/>
    <property type="molecule type" value="Genomic_DNA"/>
</dbReference>
<accession>A0A515D9Z4</accession>
<evidence type="ECO:0000256" key="1">
    <source>
        <dbReference type="ARBA" id="ARBA00023015"/>
    </source>
</evidence>
<evidence type="ECO:0000259" key="5">
    <source>
        <dbReference type="PROSITE" id="PS51078"/>
    </source>
</evidence>
<keyword evidence="2" id="KW-0238">DNA-binding</keyword>
<evidence type="ECO:0000259" key="4">
    <source>
        <dbReference type="PROSITE" id="PS51077"/>
    </source>
</evidence>
<dbReference type="Proteomes" id="UP000316798">
    <property type="component" value="Chromosome"/>
</dbReference>
<sequence length="268" mass="29418">MENNSVIKTAARVFEILKYFREVRKPLSVRDISEQFDYPLSSTSVLVKSMATLGYLSYDSRIRAYAPTILVAMLGDWIYESSFSSTEILGLMRALSDATNETVILAVQNDIQAQYVQVIQSQLPIQFYVSPGTRRPLCASGTGWALLAPQSDATIARIHQRTLSRLGTGGLPEHMELEDVMVQVRKVRTQGYVYSRGTNTPGVGVIAMPLPASPNGARLVIGVGGLIERLDKSEKKLARIMTGLIEKYITAGRPAKRKAAPRTAVLGD</sequence>
<dbReference type="SUPFAM" id="SSF55781">
    <property type="entry name" value="GAF domain-like"/>
    <property type="match status" value="1"/>
</dbReference>
<dbReference type="KEGG" id="rhf:EUB48_08015"/>
<dbReference type="PANTHER" id="PTHR30136:SF35">
    <property type="entry name" value="HTH-TYPE TRANSCRIPTIONAL REGULATOR RV1719"/>
    <property type="match status" value="1"/>
</dbReference>
<dbReference type="RefSeq" id="WP_142818404.1">
    <property type="nucleotide sequence ID" value="NZ_CP035503.1"/>
</dbReference>
<gene>
    <name evidence="6" type="ORF">EUB48_08015</name>
</gene>
<dbReference type="InterPro" id="IPR014757">
    <property type="entry name" value="Tscrpt_reg_IclR_C"/>
</dbReference>
<dbReference type="OrthoDB" id="8994386at2"/>
<dbReference type="Pfam" id="PF09339">
    <property type="entry name" value="HTH_IclR"/>
    <property type="match status" value="1"/>
</dbReference>
<feature type="domain" description="HTH iclR-type" evidence="4">
    <location>
        <begin position="7"/>
        <end position="69"/>
    </location>
</feature>
<evidence type="ECO:0000313" key="7">
    <source>
        <dbReference type="Proteomes" id="UP000316798"/>
    </source>
</evidence>
<dbReference type="GO" id="GO:0003677">
    <property type="term" value="F:DNA binding"/>
    <property type="evidence" value="ECO:0007669"/>
    <property type="project" value="UniProtKB-KW"/>
</dbReference>
<dbReference type="InterPro" id="IPR005471">
    <property type="entry name" value="Tscrpt_reg_IclR_N"/>
</dbReference>
<proteinExistence type="predicted"/>
<dbReference type="Gene3D" id="3.30.450.40">
    <property type="match status" value="1"/>
</dbReference>
<dbReference type="PROSITE" id="PS51078">
    <property type="entry name" value="ICLR_ED"/>
    <property type="match status" value="1"/>
</dbReference>
<evidence type="ECO:0000313" key="6">
    <source>
        <dbReference type="EMBL" id="QDL37235.1"/>
    </source>
</evidence>
<reference evidence="6 7" key="1">
    <citation type="submission" date="2019-01" db="EMBL/GenBank/DDBJ databases">
        <title>Genomic insights into a novel species Rhodoferax sp.</title>
        <authorList>
            <person name="Jin L."/>
        </authorList>
    </citation>
    <scope>NUCLEOTIDE SEQUENCE [LARGE SCALE GENOMIC DNA]</scope>
    <source>
        <strain evidence="6 7">CHu59-6-5</strain>
    </source>
</reference>
<keyword evidence="3" id="KW-0804">Transcription</keyword>
<dbReference type="Gene3D" id="1.10.10.10">
    <property type="entry name" value="Winged helix-like DNA-binding domain superfamily/Winged helix DNA-binding domain"/>
    <property type="match status" value="1"/>
</dbReference>
<organism evidence="6 7">
    <name type="scientific">Rhodoferax sediminis</name>
    <dbReference type="NCBI Taxonomy" id="2509614"/>
    <lineage>
        <taxon>Bacteria</taxon>
        <taxon>Pseudomonadati</taxon>
        <taxon>Pseudomonadota</taxon>
        <taxon>Betaproteobacteria</taxon>
        <taxon>Burkholderiales</taxon>
        <taxon>Comamonadaceae</taxon>
        <taxon>Rhodoferax</taxon>
    </lineage>
</organism>
<dbReference type="InterPro" id="IPR036390">
    <property type="entry name" value="WH_DNA-bd_sf"/>
</dbReference>
<protein>
    <submittedName>
        <fullName evidence="6">Transcriptional regulator</fullName>
    </submittedName>
</protein>
<dbReference type="SMART" id="SM00346">
    <property type="entry name" value="HTH_ICLR"/>
    <property type="match status" value="1"/>
</dbReference>
<evidence type="ECO:0000256" key="2">
    <source>
        <dbReference type="ARBA" id="ARBA00023125"/>
    </source>
</evidence>
<dbReference type="InterPro" id="IPR029016">
    <property type="entry name" value="GAF-like_dom_sf"/>
</dbReference>
<dbReference type="GO" id="GO:0045892">
    <property type="term" value="P:negative regulation of DNA-templated transcription"/>
    <property type="evidence" value="ECO:0007669"/>
    <property type="project" value="TreeGrafter"/>
</dbReference>
<dbReference type="AlphaFoldDB" id="A0A515D9Z4"/>
<dbReference type="GO" id="GO:0003700">
    <property type="term" value="F:DNA-binding transcription factor activity"/>
    <property type="evidence" value="ECO:0007669"/>
    <property type="project" value="TreeGrafter"/>
</dbReference>
<keyword evidence="7" id="KW-1185">Reference proteome</keyword>
<dbReference type="Pfam" id="PF01614">
    <property type="entry name" value="IclR_C"/>
    <property type="match status" value="1"/>
</dbReference>
<keyword evidence="1" id="KW-0805">Transcription regulation</keyword>
<name>A0A515D9Z4_9BURK</name>
<feature type="domain" description="IclR-ED" evidence="5">
    <location>
        <begin position="70"/>
        <end position="268"/>
    </location>
</feature>